<dbReference type="Proteomes" id="UP001500325">
    <property type="component" value="Unassembled WGS sequence"/>
</dbReference>
<sequence length="192" mass="21060">MRADEHTSPPRPERRGRRLPRRRSDRVADLTAWAVCAAVLLVLGVSVVVGLRVHDGLSERVTAEARDRTRITAVLTEDVPVLPEGGNHVPADVRWTDRDGVEHVGRTEVTGPKQAGDPVVAWVTTDGRLVRSPLTTTEAFFVTAATVAGVLLVGEFVVAALGHLAFLGVGRMHAAEWEREWADVEPRWRSTR</sequence>
<keyword evidence="2" id="KW-0472">Membrane</keyword>
<name>A0ABP8W0D0_9PSEU</name>
<dbReference type="InterPro" id="IPR039708">
    <property type="entry name" value="MT1774/Rv1733c-like"/>
</dbReference>
<evidence type="ECO:0000256" key="1">
    <source>
        <dbReference type="SAM" id="MobiDB-lite"/>
    </source>
</evidence>
<feature type="region of interest" description="Disordered" evidence="1">
    <location>
        <begin position="1"/>
        <end position="22"/>
    </location>
</feature>
<keyword evidence="2" id="KW-0812">Transmembrane</keyword>
<dbReference type="EMBL" id="BAABIC010000002">
    <property type="protein sequence ID" value="GAA4677719.1"/>
    <property type="molecule type" value="Genomic_DNA"/>
</dbReference>
<dbReference type="PANTHER" id="PTHR42305:SF1">
    <property type="entry name" value="MEMBRANE PROTEIN RV1733C-RELATED"/>
    <property type="match status" value="1"/>
</dbReference>
<organism evidence="3 4">
    <name type="scientific">Pseudonocardia yuanmonensis</name>
    <dbReference type="NCBI Taxonomy" id="1095914"/>
    <lineage>
        <taxon>Bacteria</taxon>
        <taxon>Bacillati</taxon>
        <taxon>Actinomycetota</taxon>
        <taxon>Actinomycetes</taxon>
        <taxon>Pseudonocardiales</taxon>
        <taxon>Pseudonocardiaceae</taxon>
        <taxon>Pseudonocardia</taxon>
    </lineage>
</organism>
<feature type="compositionally biased region" description="Basic and acidic residues" evidence="1">
    <location>
        <begin position="1"/>
        <end position="13"/>
    </location>
</feature>
<evidence type="ECO:0000256" key="2">
    <source>
        <dbReference type="SAM" id="Phobius"/>
    </source>
</evidence>
<accession>A0ABP8W0D0</accession>
<gene>
    <name evidence="3" type="ORF">GCM10023215_08130</name>
</gene>
<evidence type="ECO:0000313" key="3">
    <source>
        <dbReference type="EMBL" id="GAA4677719.1"/>
    </source>
</evidence>
<protein>
    <recommendedName>
        <fullName evidence="5">Integral membrane protein</fullName>
    </recommendedName>
</protein>
<feature type="transmembrane region" description="Helical" evidence="2">
    <location>
        <begin position="139"/>
        <end position="169"/>
    </location>
</feature>
<keyword evidence="4" id="KW-1185">Reference proteome</keyword>
<keyword evidence="2" id="KW-1133">Transmembrane helix</keyword>
<reference evidence="4" key="1">
    <citation type="journal article" date="2019" name="Int. J. Syst. Evol. Microbiol.">
        <title>The Global Catalogue of Microorganisms (GCM) 10K type strain sequencing project: providing services to taxonomists for standard genome sequencing and annotation.</title>
        <authorList>
            <consortium name="The Broad Institute Genomics Platform"/>
            <consortium name="The Broad Institute Genome Sequencing Center for Infectious Disease"/>
            <person name="Wu L."/>
            <person name="Ma J."/>
        </authorList>
    </citation>
    <scope>NUCLEOTIDE SEQUENCE [LARGE SCALE GENOMIC DNA]</scope>
    <source>
        <strain evidence="4">JCM 18055</strain>
    </source>
</reference>
<comment type="caution">
    <text evidence="3">The sequence shown here is derived from an EMBL/GenBank/DDBJ whole genome shotgun (WGS) entry which is preliminary data.</text>
</comment>
<dbReference type="PANTHER" id="PTHR42305">
    <property type="entry name" value="MEMBRANE PROTEIN RV1733C-RELATED"/>
    <property type="match status" value="1"/>
</dbReference>
<proteinExistence type="predicted"/>
<evidence type="ECO:0008006" key="5">
    <source>
        <dbReference type="Google" id="ProtNLM"/>
    </source>
</evidence>
<evidence type="ECO:0000313" key="4">
    <source>
        <dbReference type="Proteomes" id="UP001500325"/>
    </source>
</evidence>
<dbReference type="RefSeq" id="WP_345378407.1">
    <property type="nucleotide sequence ID" value="NZ_BAABIC010000002.1"/>
</dbReference>
<feature type="transmembrane region" description="Helical" evidence="2">
    <location>
        <begin position="27"/>
        <end position="51"/>
    </location>
</feature>